<evidence type="ECO:0000313" key="8">
    <source>
        <dbReference type="Proteomes" id="UP000235672"/>
    </source>
</evidence>
<dbReference type="STRING" id="1745343.A0A2J6PXQ5"/>
<sequence>MANPYEVEHNIKDKPVSQNRRPDMSSFFNQLSQISTDSTSSRTHNNPNATPTPVEVAAAARLLQDQFTFLLENSENEDHSAFLENLRLTVQEQIEDPPENVAGVPQSYLDELERVPKKALKKDDMCPICAEKFLDDQYPLVVQLPCHKTHRFDLECVGPWLRLQGTCPLDRKELMKKKEVPKVEKAEEEDYDEMFA</sequence>
<dbReference type="InterPro" id="IPR001841">
    <property type="entry name" value="Znf_RING"/>
</dbReference>
<dbReference type="GO" id="GO:0008270">
    <property type="term" value="F:zinc ion binding"/>
    <property type="evidence" value="ECO:0007669"/>
    <property type="project" value="UniProtKB-KW"/>
</dbReference>
<dbReference type="GO" id="GO:0016567">
    <property type="term" value="P:protein ubiquitination"/>
    <property type="evidence" value="ECO:0007669"/>
    <property type="project" value="TreeGrafter"/>
</dbReference>
<evidence type="ECO:0000313" key="7">
    <source>
        <dbReference type="EMBL" id="PMD18815.1"/>
    </source>
</evidence>
<keyword evidence="3" id="KW-0862">Zinc</keyword>
<dbReference type="SUPFAM" id="SSF57850">
    <property type="entry name" value="RING/U-box"/>
    <property type="match status" value="1"/>
</dbReference>
<dbReference type="AlphaFoldDB" id="A0A2J6PXQ5"/>
<evidence type="ECO:0000256" key="2">
    <source>
        <dbReference type="ARBA" id="ARBA00022771"/>
    </source>
</evidence>
<evidence type="ECO:0000256" key="5">
    <source>
        <dbReference type="SAM" id="MobiDB-lite"/>
    </source>
</evidence>
<feature type="region of interest" description="Disordered" evidence="5">
    <location>
        <begin position="1"/>
        <end position="23"/>
    </location>
</feature>
<evidence type="ECO:0000256" key="3">
    <source>
        <dbReference type="ARBA" id="ARBA00022833"/>
    </source>
</evidence>
<keyword evidence="1" id="KW-0479">Metal-binding</keyword>
<dbReference type="PANTHER" id="PTHR15710:SF241">
    <property type="entry name" value="RING-TYPE DOMAIN-CONTAINING PROTEIN"/>
    <property type="match status" value="1"/>
</dbReference>
<dbReference type="InterPro" id="IPR013083">
    <property type="entry name" value="Znf_RING/FYVE/PHD"/>
</dbReference>
<gene>
    <name evidence="7" type="ORF">NA56DRAFT_629906</name>
</gene>
<keyword evidence="2 4" id="KW-0863">Zinc-finger</keyword>
<dbReference type="PANTHER" id="PTHR15710">
    <property type="entry name" value="E3 UBIQUITIN-PROTEIN LIGASE PRAJA"/>
    <property type="match status" value="1"/>
</dbReference>
<evidence type="ECO:0000256" key="4">
    <source>
        <dbReference type="PROSITE-ProRule" id="PRU00175"/>
    </source>
</evidence>
<evidence type="ECO:0000256" key="1">
    <source>
        <dbReference type="ARBA" id="ARBA00022723"/>
    </source>
</evidence>
<dbReference type="PROSITE" id="PS50089">
    <property type="entry name" value="ZF_RING_2"/>
    <property type="match status" value="1"/>
</dbReference>
<evidence type="ECO:0000259" key="6">
    <source>
        <dbReference type="PROSITE" id="PS50089"/>
    </source>
</evidence>
<feature type="domain" description="RING-type" evidence="6">
    <location>
        <begin position="126"/>
        <end position="171"/>
    </location>
</feature>
<organism evidence="7 8">
    <name type="scientific">Hyaloscypha hepaticicola</name>
    <dbReference type="NCBI Taxonomy" id="2082293"/>
    <lineage>
        <taxon>Eukaryota</taxon>
        <taxon>Fungi</taxon>
        <taxon>Dikarya</taxon>
        <taxon>Ascomycota</taxon>
        <taxon>Pezizomycotina</taxon>
        <taxon>Leotiomycetes</taxon>
        <taxon>Helotiales</taxon>
        <taxon>Hyaloscyphaceae</taxon>
        <taxon>Hyaloscypha</taxon>
    </lineage>
</organism>
<accession>A0A2J6PXQ5</accession>
<reference evidence="7 8" key="1">
    <citation type="submission" date="2016-05" db="EMBL/GenBank/DDBJ databases">
        <title>A degradative enzymes factory behind the ericoid mycorrhizal symbiosis.</title>
        <authorList>
            <consortium name="DOE Joint Genome Institute"/>
            <person name="Martino E."/>
            <person name="Morin E."/>
            <person name="Grelet G."/>
            <person name="Kuo A."/>
            <person name="Kohler A."/>
            <person name="Daghino S."/>
            <person name="Barry K."/>
            <person name="Choi C."/>
            <person name="Cichocki N."/>
            <person name="Clum A."/>
            <person name="Copeland A."/>
            <person name="Hainaut M."/>
            <person name="Haridas S."/>
            <person name="Labutti K."/>
            <person name="Lindquist E."/>
            <person name="Lipzen A."/>
            <person name="Khouja H.-R."/>
            <person name="Murat C."/>
            <person name="Ohm R."/>
            <person name="Olson A."/>
            <person name="Spatafora J."/>
            <person name="Veneault-Fourrey C."/>
            <person name="Henrissat B."/>
            <person name="Grigoriev I."/>
            <person name="Martin F."/>
            <person name="Perotto S."/>
        </authorList>
    </citation>
    <scope>NUCLEOTIDE SEQUENCE [LARGE SCALE GENOMIC DNA]</scope>
    <source>
        <strain evidence="7 8">UAMH 7357</strain>
    </source>
</reference>
<dbReference type="Pfam" id="PF13639">
    <property type="entry name" value="zf-RING_2"/>
    <property type="match status" value="1"/>
</dbReference>
<keyword evidence="8" id="KW-1185">Reference proteome</keyword>
<dbReference type="GO" id="GO:0061630">
    <property type="term" value="F:ubiquitin protein ligase activity"/>
    <property type="evidence" value="ECO:0007669"/>
    <property type="project" value="TreeGrafter"/>
</dbReference>
<dbReference type="Proteomes" id="UP000235672">
    <property type="component" value="Unassembled WGS sequence"/>
</dbReference>
<proteinExistence type="predicted"/>
<protein>
    <recommendedName>
        <fullName evidence="6">RING-type domain-containing protein</fullName>
    </recommendedName>
</protein>
<dbReference type="Gene3D" id="3.30.40.10">
    <property type="entry name" value="Zinc/RING finger domain, C3HC4 (zinc finger)"/>
    <property type="match status" value="1"/>
</dbReference>
<name>A0A2J6PXQ5_9HELO</name>
<dbReference type="OrthoDB" id="8062037at2759"/>
<dbReference type="EMBL" id="KZ613492">
    <property type="protein sequence ID" value="PMD18815.1"/>
    <property type="molecule type" value="Genomic_DNA"/>
</dbReference>
<dbReference type="GO" id="GO:0005737">
    <property type="term" value="C:cytoplasm"/>
    <property type="evidence" value="ECO:0007669"/>
    <property type="project" value="TreeGrafter"/>
</dbReference>